<feature type="transmembrane region" description="Helical" evidence="6">
    <location>
        <begin position="393"/>
        <end position="414"/>
    </location>
</feature>
<comment type="subcellular location">
    <subcellularLocation>
        <location evidence="1">Membrane</location>
        <topology evidence="1">Multi-pass membrane protein</topology>
    </subcellularLocation>
</comment>
<feature type="domain" description="Major facilitator superfamily (MFS) profile" evidence="7">
    <location>
        <begin position="62"/>
        <end position="551"/>
    </location>
</feature>
<feature type="transmembrane region" description="Helical" evidence="6">
    <location>
        <begin position="325"/>
        <end position="351"/>
    </location>
</feature>
<sequence>MASSIFPNITFRDPLQPIRKRIISTLKDLYHVSAENDSQIEFMQGEEEFVDSYPHGWSLVIIILSGMVPYMVTALDDTVVATILPILVAEFKVPRDIGWYASSYFLPMTVMMPIYGKSYTLWRLKPVFILALLILVGGSVASAAAKSSAVFIAGRAIAGVGAAGILTGAFRIIMLAVPRKKRTFLEGLGAIIMGACSMLGPLLGGIIADSIGWRWTFWINAPIAAVCIVVAFLVFPAENPRTNLFTLPLYQKLKRLDPIGGVLIVTALTCFICALQIASTSDWGSSKVITLIVVAAVLQVLFILHEMFTALEVSLLPRELLKHRTVWASCLGLFLLFSNFINFVFFLSYFFQAVQGKSAQTSAIHLLPYVLGTCIGSTIAAVGVFKIRYYNPFFIVGGACIVAGSALITFTFTIDTTITKWFSYEILLGIGVGFCIIANVVPGQTLLREEYHSIANGLTFLSSMLGASVSMPVSSAIFNKLLSKKIIALGLPVEFAAAILHDPSRVHTDVPAYLLPQVLDAMMAVIKKTYIFGLSCGVATAIVFFFIPWNPLLSTTQDESQERDHELGTLNTSVNSTAINVSIQIATQNEVQNQHLDMGVNNIVLKDSMATLKESIAATEKETEIEGQIQNQDRRTSVHSVALNEPELDEPEPNPEKNEQDY</sequence>
<dbReference type="PANTHER" id="PTHR23501:SF198">
    <property type="entry name" value="AZOLE RESISTANCE PROTEIN 1-RELATED"/>
    <property type="match status" value="1"/>
</dbReference>
<dbReference type="AlphaFoldDB" id="A0A8E2E4G0"/>
<dbReference type="InterPro" id="IPR020846">
    <property type="entry name" value="MFS_dom"/>
</dbReference>
<feature type="transmembrane region" description="Helical" evidence="6">
    <location>
        <begin position="56"/>
        <end position="76"/>
    </location>
</feature>
<feature type="region of interest" description="Disordered" evidence="5">
    <location>
        <begin position="622"/>
        <end position="662"/>
    </location>
</feature>
<dbReference type="PROSITE" id="PS50850">
    <property type="entry name" value="MFS"/>
    <property type="match status" value="1"/>
</dbReference>
<dbReference type="GO" id="GO:0022857">
    <property type="term" value="F:transmembrane transporter activity"/>
    <property type="evidence" value="ECO:0007669"/>
    <property type="project" value="InterPro"/>
</dbReference>
<feature type="transmembrane region" description="Helical" evidence="6">
    <location>
        <begin position="97"/>
        <end position="115"/>
    </location>
</feature>
<evidence type="ECO:0000313" key="8">
    <source>
        <dbReference type="EMBL" id="OCK77070.1"/>
    </source>
</evidence>
<protein>
    <submittedName>
        <fullName evidence="8">MFS general substrate transporter</fullName>
    </submittedName>
</protein>
<evidence type="ECO:0000256" key="1">
    <source>
        <dbReference type="ARBA" id="ARBA00004141"/>
    </source>
</evidence>
<evidence type="ECO:0000256" key="2">
    <source>
        <dbReference type="ARBA" id="ARBA00022692"/>
    </source>
</evidence>
<reference evidence="8 9" key="1">
    <citation type="journal article" date="2016" name="Nat. Commun.">
        <title>Ectomycorrhizal ecology is imprinted in the genome of the dominant symbiotic fungus Cenococcum geophilum.</title>
        <authorList>
            <consortium name="DOE Joint Genome Institute"/>
            <person name="Peter M."/>
            <person name="Kohler A."/>
            <person name="Ohm R.A."/>
            <person name="Kuo A."/>
            <person name="Krutzmann J."/>
            <person name="Morin E."/>
            <person name="Arend M."/>
            <person name="Barry K.W."/>
            <person name="Binder M."/>
            <person name="Choi C."/>
            <person name="Clum A."/>
            <person name="Copeland A."/>
            <person name="Grisel N."/>
            <person name="Haridas S."/>
            <person name="Kipfer T."/>
            <person name="LaButti K."/>
            <person name="Lindquist E."/>
            <person name="Lipzen A."/>
            <person name="Maire R."/>
            <person name="Meier B."/>
            <person name="Mihaltcheva S."/>
            <person name="Molinier V."/>
            <person name="Murat C."/>
            <person name="Poggeler S."/>
            <person name="Quandt C.A."/>
            <person name="Sperisen C."/>
            <person name="Tritt A."/>
            <person name="Tisserant E."/>
            <person name="Crous P.W."/>
            <person name="Henrissat B."/>
            <person name="Nehls U."/>
            <person name="Egli S."/>
            <person name="Spatafora J.W."/>
            <person name="Grigoriev I.V."/>
            <person name="Martin F.M."/>
        </authorList>
    </citation>
    <scope>NUCLEOTIDE SEQUENCE [LARGE SCALE GENOMIC DNA]</scope>
    <source>
        <strain evidence="8 9">CBS 459.81</strain>
    </source>
</reference>
<proteinExistence type="predicted"/>
<dbReference type="InterPro" id="IPR036259">
    <property type="entry name" value="MFS_trans_sf"/>
</dbReference>
<dbReference type="Proteomes" id="UP000250266">
    <property type="component" value="Unassembled WGS sequence"/>
</dbReference>
<keyword evidence="2 6" id="KW-0812">Transmembrane</keyword>
<evidence type="ECO:0000256" key="5">
    <source>
        <dbReference type="SAM" id="MobiDB-lite"/>
    </source>
</evidence>
<feature type="transmembrane region" description="Helical" evidence="6">
    <location>
        <begin position="157"/>
        <end position="176"/>
    </location>
</feature>
<keyword evidence="9" id="KW-1185">Reference proteome</keyword>
<dbReference type="SUPFAM" id="SSF103473">
    <property type="entry name" value="MFS general substrate transporter"/>
    <property type="match status" value="1"/>
</dbReference>
<feature type="transmembrane region" description="Helical" evidence="6">
    <location>
        <begin position="288"/>
        <end position="305"/>
    </location>
</feature>
<evidence type="ECO:0000259" key="7">
    <source>
        <dbReference type="PROSITE" id="PS50850"/>
    </source>
</evidence>
<feature type="transmembrane region" description="Helical" evidence="6">
    <location>
        <begin position="188"/>
        <end position="208"/>
    </location>
</feature>
<accession>A0A8E2E4G0</accession>
<dbReference type="Gene3D" id="1.20.1250.20">
    <property type="entry name" value="MFS general substrate transporter like domains"/>
    <property type="match status" value="1"/>
</dbReference>
<feature type="transmembrane region" description="Helical" evidence="6">
    <location>
        <begin position="127"/>
        <end position="145"/>
    </location>
</feature>
<dbReference type="OrthoDB" id="3546897at2759"/>
<keyword evidence="4 6" id="KW-0472">Membrane</keyword>
<feature type="transmembrane region" description="Helical" evidence="6">
    <location>
        <begin position="215"/>
        <end position="236"/>
    </location>
</feature>
<feature type="transmembrane region" description="Helical" evidence="6">
    <location>
        <begin position="256"/>
        <end position="276"/>
    </location>
</feature>
<evidence type="ECO:0000313" key="9">
    <source>
        <dbReference type="Proteomes" id="UP000250266"/>
    </source>
</evidence>
<dbReference type="PANTHER" id="PTHR23501">
    <property type="entry name" value="MAJOR FACILITATOR SUPERFAMILY"/>
    <property type="match status" value="1"/>
</dbReference>
<dbReference type="GO" id="GO:0005886">
    <property type="term" value="C:plasma membrane"/>
    <property type="evidence" value="ECO:0007669"/>
    <property type="project" value="TreeGrafter"/>
</dbReference>
<feature type="transmembrane region" description="Helical" evidence="6">
    <location>
        <begin position="530"/>
        <end position="549"/>
    </location>
</feature>
<dbReference type="Gene3D" id="1.20.1720.10">
    <property type="entry name" value="Multidrug resistance protein D"/>
    <property type="match status" value="1"/>
</dbReference>
<name>A0A8E2E4G0_9PEZI</name>
<feature type="transmembrane region" description="Helical" evidence="6">
    <location>
        <begin position="363"/>
        <end position="387"/>
    </location>
</feature>
<dbReference type="EMBL" id="KV745157">
    <property type="protein sequence ID" value="OCK77070.1"/>
    <property type="molecule type" value="Genomic_DNA"/>
</dbReference>
<evidence type="ECO:0000256" key="3">
    <source>
        <dbReference type="ARBA" id="ARBA00022989"/>
    </source>
</evidence>
<gene>
    <name evidence="8" type="ORF">K432DRAFT_428286</name>
</gene>
<dbReference type="Pfam" id="PF07690">
    <property type="entry name" value="MFS_1"/>
    <property type="match status" value="1"/>
</dbReference>
<keyword evidence="3 6" id="KW-1133">Transmembrane helix</keyword>
<organism evidence="8 9">
    <name type="scientific">Lepidopterella palustris CBS 459.81</name>
    <dbReference type="NCBI Taxonomy" id="1314670"/>
    <lineage>
        <taxon>Eukaryota</taxon>
        <taxon>Fungi</taxon>
        <taxon>Dikarya</taxon>
        <taxon>Ascomycota</taxon>
        <taxon>Pezizomycotina</taxon>
        <taxon>Dothideomycetes</taxon>
        <taxon>Pleosporomycetidae</taxon>
        <taxon>Mytilinidiales</taxon>
        <taxon>Argynnaceae</taxon>
        <taxon>Lepidopterella</taxon>
    </lineage>
</organism>
<feature type="transmembrane region" description="Helical" evidence="6">
    <location>
        <begin position="453"/>
        <end position="478"/>
    </location>
</feature>
<evidence type="ECO:0000256" key="4">
    <source>
        <dbReference type="ARBA" id="ARBA00023136"/>
    </source>
</evidence>
<dbReference type="InterPro" id="IPR011701">
    <property type="entry name" value="MFS"/>
</dbReference>
<evidence type="ECO:0000256" key="6">
    <source>
        <dbReference type="SAM" id="Phobius"/>
    </source>
</evidence>
<feature type="transmembrane region" description="Helical" evidence="6">
    <location>
        <begin position="421"/>
        <end position="441"/>
    </location>
</feature>